<proteinExistence type="predicted"/>
<evidence type="ECO:0008006" key="3">
    <source>
        <dbReference type="Google" id="ProtNLM"/>
    </source>
</evidence>
<dbReference type="EMBL" id="FNJW01000008">
    <property type="protein sequence ID" value="SDQ12566.1"/>
    <property type="molecule type" value="Genomic_DNA"/>
</dbReference>
<evidence type="ECO:0000313" key="1">
    <source>
        <dbReference type="EMBL" id="SDQ12566.1"/>
    </source>
</evidence>
<name>A0A1H0YCF1_9LACT</name>
<accession>A0A1H0YCF1</accession>
<dbReference type="InterPro" id="IPR021321">
    <property type="entry name" value="DUF2922"/>
</dbReference>
<gene>
    <name evidence="1" type="ORF">SAMN04487752_0849</name>
</gene>
<reference evidence="2" key="1">
    <citation type="submission" date="2016-10" db="EMBL/GenBank/DDBJ databases">
        <authorList>
            <person name="Varghese N."/>
            <person name="Submissions S."/>
        </authorList>
    </citation>
    <scope>NUCLEOTIDE SEQUENCE [LARGE SCALE GENOMIC DNA]</scope>
    <source>
        <strain evidence="2">MPL-11</strain>
    </source>
</reference>
<protein>
    <recommendedName>
        <fullName evidence="3">DUF2922 domain-containing protein</fullName>
    </recommendedName>
</protein>
<dbReference type="Pfam" id="PF11148">
    <property type="entry name" value="DUF2922"/>
    <property type="match status" value="1"/>
</dbReference>
<evidence type="ECO:0000313" key="2">
    <source>
        <dbReference type="Proteomes" id="UP000199481"/>
    </source>
</evidence>
<dbReference type="Proteomes" id="UP000199481">
    <property type="component" value="Unassembled WGS sequence"/>
</dbReference>
<dbReference type="OrthoDB" id="2454247at2"/>
<sequence length="74" mass="8191">MAKSLELRFVTSLGKSKTLSVKDPILNLTTEKAQQAMNSIISLNMFQIEGANPYATVAGARYVERVVNDIFEVE</sequence>
<dbReference type="RefSeq" id="WP_089975420.1">
    <property type="nucleotide sequence ID" value="NZ_CP084916.1"/>
</dbReference>
<dbReference type="AlphaFoldDB" id="A0A1H0YCF1"/>
<keyword evidence="2" id="KW-1185">Reference proteome</keyword>
<organism evidence="1 2">
    <name type="scientific">Carnobacterium viridans</name>
    <dbReference type="NCBI Taxonomy" id="174587"/>
    <lineage>
        <taxon>Bacteria</taxon>
        <taxon>Bacillati</taxon>
        <taxon>Bacillota</taxon>
        <taxon>Bacilli</taxon>
        <taxon>Lactobacillales</taxon>
        <taxon>Carnobacteriaceae</taxon>
        <taxon>Carnobacterium</taxon>
    </lineage>
</organism>